<evidence type="ECO:0000313" key="2">
    <source>
        <dbReference type="EMBL" id="UYQ72439.1"/>
    </source>
</evidence>
<organism evidence="2 3">
    <name type="scientific">Pelagibacterium flavum</name>
    <dbReference type="NCBI Taxonomy" id="2984530"/>
    <lineage>
        <taxon>Bacteria</taxon>
        <taxon>Pseudomonadati</taxon>
        <taxon>Pseudomonadota</taxon>
        <taxon>Alphaproteobacteria</taxon>
        <taxon>Hyphomicrobiales</taxon>
        <taxon>Devosiaceae</taxon>
        <taxon>Pelagibacterium</taxon>
    </lineage>
</organism>
<protein>
    <submittedName>
        <fullName evidence="2">DUF2254 domain-containing protein</fullName>
    </submittedName>
</protein>
<keyword evidence="1" id="KW-1133">Transmembrane helix</keyword>
<reference evidence="2" key="1">
    <citation type="submission" date="2022-10" db="EMBL/GenBank/DDBJ databases">
        <title>YIM 151497 complete genome.</title>
        <authorList>
            <person name="Chen X."/>
        </authorList>
    </citation>
    <scope>NUCLEOTIDE SEQUENCE</scope>
    <source>
        <strain evidence="2">YIM 151497</strain>
    </source>
</reference>
<dbReference type="InterPro" id="IPR018723">
    <property type="entry name" value="DUF2254_membrane"/>
</dbReference>
<proteinExistence type="predicted"/>
<feature type="transmembrane region" description="Helical" evidence="1">
    <location>
        <begin position="142"/>
        <end position="161"/>
    </location>
</feature>
<gene>
    <name evidence="2" type="ORF">OF122_01210</name>
</gene>
<dbReference type="RefSeq" id="WP_264226072.1">
    <property type="nucleotide sequence ID" value="NZ_CP107716.1"/>
</dbReference>
<accession>A0ABY6IPA7</accession>
<feature type="transmembrane region" description="Helical" evidence="1">
    <location>
        <begin position="12"/>
        <end position="39"/>
    </location>
</feature>
<dbReference type="EMBL" id="CP107716">
    <property type="protein sequence ID" value="UYQ72439.1"/>
    <property type="molecule type" value="Genomic_DNA"/>
</dbReference>
<name>A0ABY6IPA7_9HYPH</name>
<evidence type="ECO:0000313" key="3">
    <source>
        <dbReference type="Proteomes" id="UP001163882"/>
    </source>
</evidence>
<keyword evidence="1" id="KW-0812">Transmembrane</keyword>
<keyword evidence="1" id="KW-0472">Membrane</keyword>
<dbReference type="Pfam" id="PF10011">
    <property type="entry name" value="DUF2254"/>
    <property type="match status" value="1"/>
</dbReference>
<feature type="transmembrane region" description="Helical" evidence="1">
    <location>
        <begin position="112"/>
        <end position="130"/>
    </location>
</feature>
<feature type="transmembrane region" description="Helical" evidence="1">
    <location>
        <begin position="64"/>
        <end position="91"/>
    </location>
</feature>
<evidence type="ECO:0000256" key="1">
    <source>
        <dbReference type="SAM" id="Phobius"/>
    </source>
</evidence>
<keyword evidence="3" id="KW-1185">Reference proteome</keyword>
<sequence>MGFYVHAKAFMASIASSFWFVPLLMAIAGLALGNLFVFIDSVEALSNLRDQPFYPRFGPEGARAVLTTIAGGMMTMASLVFSLTFVGLTQLSGQLGPRVLIMFMEDRTTQSVLGAFVGVFLFALVVLGEVSELEDGFVPELAVAGTIIIATGAFGLVIYFVHHMALSIQADVIVADLGKRFAKSIGKVAARADASDIASANRHLADFDGFAGAPVPAPGSGYIRHIAYDQLLHILKDNSLRLVIDLRVDDYVGEAMPMAHVEGPAPDIKSLAKCFTIGPRRDVLQEATYEARALIDIALRALSPGINDPNTAVAAIDHMSGSLLPLVRSDGVPQVLFTKDGRAALKRPDLGLGHYLDLIVPALLPAMRTDTLATERLIELLILFDRVSRQDHQRKAIAKWRKVMAGDVDNHQLPQTMVDWLKEKAAE</sequence>
<dbReference type="Proteomes" id="UP001163882">
    <property type="component" value="Chromosome"/>
</dbReference>